<sequence>MDGVRYVMTPADAAAAWTALKNAGALLQGMQAGGFGSADDVDQTAIAAACISTILSNLGRPEVAQLEAIVWASTAATVNGRQPYRVRDKFSEHFNQYRAHLIPVLIAGIKYQYADFFGGSAFSGLFRNLMTRFQAGKATGSTGSSGGPLPGASMA</sequence>
<dbReference type="InterPro" id="IPR020351">
    <property type="entry name" value="Phage_TAC_9"/>
</dbReference>
<dbReference type="AlphaFoldDB" id="A0A102KT10"/>
<accession>A0A102KT10</accession>
<name>A0A102KT10_9BURK</name>
<gene>
    <name evidence="1" type="ORF">WI38_32910</name>
</gene>
<dbReference type="Pfam" id="PF10876">
    <property type="entry name" value="Phage_TAC_9"/>
    <property type="match status" value="1"/>
</dbReference>
<dbReference type="EMBL" id="LOTN01000075">
    <property type="protein sequence ID" value="KUZ80978.1"/>
    <property type="molecule type" value="Genomic_DNA"/>
</dbReference>
<evidence type="ECO:0000313" key="1">
    <source>
        <dbReference type="EMBL" id="KUZ80978.1"/>
    </source>
</evidence>
<reference evidence="1 2" key="1">
    <citation type="submission" date="2015-11" db="EMBL/GenBank/DDBJ databases">
        <title>Expanding the genomic diversity of Burkholderia species for the development of highly accurate diagnostics.</title>
        <authorList>
            <person name="Sahl J."/>
            <person name="Keim P."/>
            <person name="Wagner D."/>
        </authorList>
    </citation>
    <scope>NUCLEOTIDE SEQUENCE [LARGE SCALE GENOMIC DNA]</scope>
    <source>
        <strain evidence="1 2">RF32-BP4</strain>
    </source>
</reference>
<organism evidence="1 2">
    <name type="scientific">Burkholderia ubonensis</name>
    <dbReference type="NCBI Taxonomy" id="101571"/>
    <lineage>
        <taxon>Bacteria</taxon>
        <taxon>Pseudomonadati</taxon>
        <taxon>Pseudomonadota</taxon>
        <taxon>Betaproteobacteria</taxon>
        <taxon>Burkholderiales</taxon>
        <taxon>Burkholderiaceae</taxon>
        <taxon>Burkholderia</taxon>
        <taxon>Burkholderia cepacia complex</taxon>
    </lineage>
</organism>
<dbReference type="Proteomes" id="UP000065521">
    <property type="component" value="Unassembled WGS sequence"/>
</dbReference>
<comment type="caution">
    <text evidence="1">The sequence shown here is derived from an EMBL/GenBank/DDBJ whole genome shotgun (WGS) entry which is preliminary data.</text>
</comment>
<protein>
    <submittedName>
        <fullName evidence="1">Uncharacterized protein</fullName>
    </submittedName>
</protein>
<proteinExistence type="predicted"/>
<evidence type="ECO:0000313" key="2">
    <source>
        <dbReference type="Proteomes" id="UP000065521"/>
    </source>
</evidence>